<evidence type="ECO:0000256" key="2">
    <source>
        <dbReference type="SAM" id="SignalP"/>
    </source>
</evidence>
<keyword evidence="1" id="KW-0325">Glycoprotein</keyword>
<dbReference type="InterPro" id="IPR037055">
    <property type="entry name" value="MHC_I-like_Ag-recog_sf"/>
</dbReference>
<protein>
    <submittedName>
        <fullName evidence="4">H-2 class I histocompatibility antigen, Q9 alpha chain-like</fullName>
    </submittedName>
</protein>
<dbReference type="InterPro" id="IPR050208">
    <property type="entry name" value="MHC_class-I_related"/>
</dbReference>
<accession>A0A3B5KMB8</accession>
<gene>
    <name evidence="4" type="primary">LOC105418965</name>
</gene>
<dbReference type="Ensembl" id="ENSTRUT00000052486.2">
    <property type="protein sequence ID" value="ENSTRUP00000056583.2"/>
    <property type="gene ID" value="ENSTRUG00000030249.1"/>
</dbReference>
<evidence type="ECO:0000256" key="1">
    <source>
        <dbReference type="ARBA" id="ARBA00023180"/>
    </source>
</evidence>
<evidence type="ECO:0000259" key="3">
    <source>
        <dbReference type="Pfam" id="PF00129"/>
    </source>
</evidence>
<reference evidence="4" key="3">
    <citation type="submission" date="2025-09" db="UniProtKB">
        <authorList>
            <consortium name="Ensembl"/>
        </authorList>
    </citation>
    <scope>IDENTIFICATION</scope>
</reference>
<dbReference type="GO" id="GO:0005615">
    <property type="term" value="C:extracellular space"/>
    <property type="evidence" value="ECO:0007669"/>
    <property type="project" value="TreeGrafter"/>
</dbReference>
<organism evidence="4 5">
    <name type="scientific">Takifugu rubripes</name>
    <name type="common">Japanese pufferfish</name>
    <name type="synonym">Fugu rubripes</name>
    <dbReference type="NCBI Taxonomy" id="31033"/>
    <lineage>
        <taxon>Eukaryota</taxon>
        <taxon>Metazoa</taxon>
        <taxon>Chordata</taxon>
        <taxon>Craniata</taxon>
        <taxon>Vertebrata</taxon>
        <taxon>Euteleostomi</taxon>
        <taxon>Actinopterygii</taxon>
        <taxon>Neopterygii</taxon>
        <taxon>Teleostei</taxon>
        <taxon>Neoteleostei</taxon>
        <taxon>Acanthomorphata</taxon>
        <taxon>Eupercaria</taxon>
        <taxon>Tetraodontiformes</taxon>
        <taxon>Tetradontoidea</taxon>
        <taxon>Tetraodontidae</taxon>
        <taxon>Takifugu</taxon>
    </lineage>
</organism>
<dbReference type="Gene3D" id="3.30.500.10">
    <property type="entry name" value="MHC class I-like antigen recognition-like"/>
    <property type="match status" value="1"/>
</dbReference>
<dbReference type="GO" id="GO:0006955">
    <property type="term" value="P:immune response"/>
    <property type="evidence" value="ECO:0007669"/>
    <property type="project" value="TreeGrafter"/>
</dbReference>
<feature type="domain" description="MHC class I-like antigen recognition-like" evidence="3">
    <location>
        <begin position="27"/>
        <end position="92"/>
    </location>
</feature>
<evidence type="ECO:0000313" key="5">
    <source>
        <dbReference type="Proteomes" id="UP000005226"/>
    </source>
</evidence>
<sequence length="103" mass="11829">KLSFIMKSLDFLLLLALLSLPDSSAVTHTLKYFNTASSGVPNFPEFVAVGMVDDVQTVHYDSNTRRLQPKQEWMKEVTADDPQYWNISTQNQCTRVHHLLYPK</sequence>
<feature type="chain" id="PRO_5025512809" evidence="2">
    <location>
        <begin position="26"/>
        <end position="103"/>
    </location>
</feature>
<dbReference type="Proteomes" id="UP000005226">
    <property type="component" value="Chromosome 12"/>
</dbReference>
<name>A0A3B5KMB8_TAKRU</name>
<dbReference type="GO" id="GO:0009897">
    <property type="term" value="C:external side of plasma membrane"/>
    <property type="evidence" value="ECO:0007669"/>
    <property type="project" value="TreeGrafter"/>
</dbReference>
<dbReference type="AlphaFoldDB" id="A0A3B5KMB8"/>
<dbReference type="GeneTree" id="ENSGT01120000271828"/>
<evidence type="ECO:0000313" key="4">
    <source>
        <dbReference type="Ensembl" id="ENSTRUP00000056583.2"/>
    </source>
</evidence>
<dbReference type="SUPFAM" id="SSF54452">
    <property type="entry name" value="MHC antigen-recognition domain"/>
    <property type="match status" value="1"/>
</dbReference>
<dbReference type="Pfam" id="PF00129">
    <property type="entry name" value="MHC_I"/>
    <property type="match status" value="1"/>
</dbReference>
<dbReference type="PANTHER" id="PTHR16675">
    <property type="entry name" value="MHC CLASS I-RELATED"/>
    <property type="match status" value="1"/>
</dbReference>
<reference evidence="4 5" key="1">
    <citation type="journal article" date="2011" name="Genome Biol. Evol.">
        <title>Integration of the genetic map and genome assembly of fugu facilitates insights into distinct features of genome evolution in teleosts and mammals.</title>
        <authorList>
            <person name="Kai W."/>
            <person name="Kikuchi K."/>
            <person name="Tohari S."/>
            <person name="Chew A.K."/>
            <person name="Tay A."/>
            <person name="Fujiwara A."/>
            <person name="Hosoya S."/>
            <person name="Suetake H."/>
            <person name="Naruse K."/>
            <person name="Brenner S."/>
            <person name="Suzuki Y."/>
            <person name="Venkatesh B."/>
        </authorList>
    </citation>
    <scope>NUCLEOTIDE SEQUENCE [LARGE SCALE GENOMIC DNA]</scope>
</reference>
<proteinExistence type="predicted"/>
<reference evidence="4" key="2">
    <citation type="submission" date="2025-08" db="UniProtKB">
        <authorList>
            <consortium name="Ensembl"/>
        </authorList>
    </citation>
    <scope>IDENTIFICATION</scope>
</reference>
<feature type="signal peptide" evidence="2">
    <location>
        <begin position="1"/>
        <end position="25"/>
    </location>
</feature>
<keyword evidence="5" id="KW-1185">Reference proteome</keyword>
<dbReference type="InterPro" id="IPR011162">
    <property type="entry name" value="MHC_I/II-like_Ag-recog"/>
</dbReference>
<dbReference type="InterPro" id="IPR011161">
    <property type="entry name" value="MHC_I-like_Ag-recog"/>
</dbReference>
<dbReference type="PANTHER" id="PTHR16675:SF237">
    <property type="entry name" value="MHC CLASS I ANTIGEN TRANSCRIPT VARIANT 1-RELATED"/>
    <property type="match status" value="1"/>
</dbReference>
<keyword evidence="2" id="KW-0732">Signal</keyword>